<keyword evidence="2" id="KW-0560">Oxidoreductase</keyword>
<dbReference type="STRING" id="671987.R0KC98"/>
<keyword evidence="2" id="KW-0479">Metal-binding</keyword>
<dbReference type="GO" id="GO:0016491">
    <property type="term" value="F:oxidoreductase activity"/>
    <property type="evidence" value="ECO:0007669"/>
    <property type="project" value="UniProtKB-KW"/>
</dbReference>
<reference evidence="4 5" key="2">
    <citation type="journal article" date="2013" name="PLoS Genet.">
        <title>Comparative genome structure, secondary metabolite, and effector coding capacity across Cochliobolus pathogens.</title>
        <authorList>
            <person name="Condon B.J."/>
            <person name="Leng Y."/>
            <person name="Wu D."/>
            <person name="Bushley K.E."/>
            <person name="Ohm R.A."/>
            <person name="Otillar R."/>
            <person name="Martin J."/>
            <person name="Schackwitz W."/>
            <person name="Grimwood J."/>
            <person name="MohdZainudin N."/>
            <person name="Xue C."/>
            <person name="Wang R."/>
            <person name="Manning V.A."/>
            <person name="Dhillon B."/>
            <person name="Tu Z.J."/>
            <person name="Steffenson B.J."/>
            <person name="Salamov A."/>
            <person name="Sun H."/>
            <person name="Lowry S."/>
            <person name="LaButti K."/>
            <person name="Han J."/>
            <person name="Copeland A."/>
            <person name="Lindquist E."/>
            <person name="Barry K."/>
            <person name="Schmutz J."/>
            <person name="Baker S.E."/>
            <person name="Ciuffetti L.M."/>
            <person name="Grigoriev I.V."/>
            <person name="Zhong S."/>
            <person name="Turgeon B.G."/>
        </authorList>
    </citation>
    <scope>NUCLEOTIDE SEQUENCE [LARGE SCALE GENOMIC DNA]</scope>
    <source>
        <strain evidence="5">28A</strain>
    </source>
</reference>
<keyword evidence="5" id="KW-1185">Reference proteome</keyword>
<feature type="domain" description="Fe2OG dioxygenase" evidence="3">
    <location>
        <begin position="190"/>
        <end position="307"/>
    </location>
</feature>
<dbReference type="OrthoDB" id="288590at2759"/>
<name>R0KC98_EXST2</name>
<dbReference type="InterPro" id="IPR050231">
    <property type="entry name" value="Iron_ascorbate_oxido_reductase"/>
</dbReference>
<dbReference type="InterPro" id="IPR005123">
    <property type="entry name" value="Oxoglu/Fe-dep_dioxygenase_dom"/>
</dbReference>
<proteinExistence type="inferred from homology"/>
<evidence type="ECO:0000313" key="4">
    <source>
        <dbReference type="EMBL" id="EOA90533.1"/>
    </source>
</evidence>
<dbReference type="FunFam" id="2.60.120.330:FF:000030">
    <property type="entry name" value="Thymine dioxygenase"/>
    <property type="match status" value="1"/>
</dbReference>
<dbReference type="SUPFAM" id="SSF51197">
    <property type="entry name" value="Clavaminate synthase-like"/>
    <property type="match status" value="1"/>
</dbReference>
<evidence type="ECO:0000313" key="5">
    <source>
        <dbReference type="Proteomes" id="UP000016935"/>
    </source>
</evidence>
<evidence type="ECO:0000256" key="2">
    <source>
        <dbReference type="RuleBase" id="RU003682"/>
    </source>
</evidence>
<dbReference type="Gene3D" id="2.60.120.330">
    <property type="entry name" value="B-lactam Antibiotic, Isopenicillin N Synthase, Chain"/>
    <property type="match status" value="1"/>
</dbReference>
<dbReference type="InterPro" id="IPR026992">
    <property type="entry name" value="DIOX_N"/>
</dbReference>
<dbReference type="PRINTS" id="PR00682">
    <property type="entry name" value="IPNSYNTHASE"/>
</dbReference>
<gene>
    <name evidence="4" type="ORF">SETTUDRAFT_146447</name>
</gene>
<dbReference type="InterPro" id="IPR027443">
    <property type="entry name" value="IPNS-like_sf"/>
</dbReference>
<dbReference type="Pfam" id="PF14226">
    <property type="entry name" value="DIOX_N"/>
    <property type="match status" value="1"/>
</dbReference>
<evidence type="ECO:0000259" key="3">
    <source>
        <dbReference type="PROSITE" id="PS51471"/>
    </source>
</evidence>
<dbReference type="GO" id="GO:0046872">
    <property type="term" value="F:metal ion binding"/>
    <property type="evidence" value="ECO:0007669"/>
    <property type="project" value="UniProtKB-KW"/>
</dbReference>
<dbReference type="RefSeq" id="XP_008022351.1">
    <property type="nucleotide sequence ID" value="XM_008024160.1"/>
</dbReference>
<dbReference type="HOGENOM" id="CLU_010119_6_1_1"/>
<protein>
    <recommendedName>
        <fullName evidence="3">Fe2OG dioxygenase domain-containing protein</fullName>
    </recommendedName>
</protein>
<sequence>MATSITVDSAVSQDDLEIPLIDFSAFLSGNPDAKKQTADAVLKGFQNAGFIYLKNHGIPESTVSTVFSHSAKFFARPQEQKDALAWYSAVANRGYVTQGREKLVVLEETGTEAQMRALIPDLKESMEIGRDDQPEWPNMWPSGDDEAKVFREQMMAFFETCKTLHMYVMRAIALGMGIDEKWFDGFTDAGDNTLRLLHYPGVSKSVFKRNDGQLQVRAGEHSDYGSVTLLFQDSRGGLQVRSPKGTFVNATPIEGTIVVNAGDLLARWSNDTIKSTKHRVVEPPPKPEDADKDEYPPRYSIAYFCNPNYERSIEAIPGTYEQAGRKYGDVLSGDYIVQRLTATY</sequence>
<reference evidence="4 5" key="1">
    <citation type="journal article" date="2012" name="PLoS Pathog.">
        <title>Diverse lifestyles and strategies of plant pathogenesis encoded in the genomes of eighteen Dothideomycetes fungi.</title>
        <authorList>
            <person name="Ohm R.A."/>
            <person name="Feau N."/>
            <person name="Henrissat B."/>
            <person name="Schoch C.L."/>
            <person name="Horwitz B.A."/>
            <person name="Barry K.W."/>
            <person name="Condon B.J."/>
            <person name="Copeland A.C."/>
            <person name="Dhillon B."/>
            <person name="Glaser F."/>
            <person name="Hesse C.N."/>
            <person name="Kosti I."/>
            <person name="LaButti K."/>
            <person name="Lindquist E.A."/>
            <person name="Lucas S."/>
            <person name="Salamov A.A."/>
            <person name="Bradshaw R.E."/>
            <person name="Ciuffetti L."/>
            <person name="Hamelin R.C."/>
            <person name="Kema G.H.J."/>
            <person name="Lawrence C."/>
            <person name="Scott J.A."/>
            <person name="Spatafora J.W."/>
            <person name="Turgeon B.G."/>
            <person name="de Wit P.J.G.M."/>
            <person name="Zhong S."/>
            <person name="Goodwin S.B."/>
            <person name="Grigoriev I.V."/>
        </authorList>
    </citation>
    <scope>NUCLEOTIDE SEQUENCE [LARGE SCALE GENOMIC DNA]</scope>
    <source>
        <strain evidence="5">28A</strain>
    </source>
</reference>
<keyword evidence="2" id="KW-0408">Iron</keyword>
<dbReference type="InterPro" id="IPR044861">
    <property type="entry name" value="IPNS-like_FE2OG_OXY"/>
</dbReference>
<dbReference type="AlphaFoldDB" id="R0KC98"/>
<dbReference type="Proteomes" id="UP000016935">
    <property type="component" value="Unassembled WGS sequence"/>
</dbReference>
<organism evidence="4 5">
    <name type="scientific">Exserohilum turcicum (strain 28A)</name>
    <name type="common">Northern leaf blight fungus</name>
    <name type="synonym">Setosphaeria turcica</name>
    <dbReference type="NCBI Taxonomy" id="671987"/>
    <lineage>
        <taxon>Eukaryota</taxon>
        <taxon>Fungi</taxon>
        <taxon>Dikarya</taxon>
        <taxon>Ascomycota</taxon>
        <taxon>Pezizomycotina</taxon>
        <taxon>Dothideomycetes</taxon>
        <taxon>Pleosporomycetidae</taxon>
        <taxon>Pleosporales</taxon>
        <taxon>Pleosporineae</taxon>
        <taxon>Pleosporaceae</taxon>
        <taxon>Exserohilum</taxon>
    </lineage>
</organism>
<accession>R0KC98</accession>
<dbReference type="EMBL" id="KB908493">
    <property type="protein sequence ID" value="EOA90533.1"/>
    <property type="molecule type" value="Genomic_DNA"/>
</dbReference>
<evidence type="ECO:0000256" key="1">
    <source>
        <dbReference type="ARBA" id="ARBA00008056"/>
    </source>
</evidence>
<dbReference type="Pfam" id="PF03171">
    <property type="entry name" value="2OG-FeII_Oxy"/>
    <property type="match status" value="1"/>
</dbReference>
<comment type="similarity">
    <text evidence="1 2">Belongs to the iron/ascorbate-dependent oxidoreductase family.</text>
</comment>
<dbReference type="GO" id="GO:0044283">
    <property type="term" value="P:small molecule biosynthetic process"/>
    <property type="evidence" value="ECO:0007669"/>
    <property type="project" value="UniProtKB-ARBA"/>
</dbReference>
<dbReference type="PANTHER" id="PTHR47990">
    <property type="entry name" value="2-OXOGLUTARATE (2OG) AND FE(II)-DEPENDENT OXYGENASE SUPERFAMILY PROTEIN-RELATED"/>
    <property type="match status" value="1"/>
</dbReference>
<dbReference type="eggNOG" id="KOG0143">
    <property type="taxonomic scope" value="Eukaryota"/>
</dbReference>
<dbReference type="GeneID" id="19396869"/>
<dbReference type="PROSITE" id="PS51471">
    <property type="entry name" value="FE2OG_OXY"/>
    <property type="match status" value="1"/>
</dbReference>